<organism evidence="2 4">
    <name type="scientific">Clunio marinus</name>
    <dbReference type="NCBI Taxonomy" id="568069"/>
    <lineage>
        <taxon>Eukaryota</taxon>
        <taxon>Metazoa</taxon>
        <taxon>Ecdysozoa</taxon>
        <taxon>Arthropoda</taxon>
        <taxon>Hexapoda</taxon>
        <taxon>Insecta</taxon>
        <taxon>Pterygota</taxon>
        <taxon>Neoptera</taxon>
        <taxon>Endopterygota</taxon>
        <taxon>Diptera</taxon>
        <taxon>Nematocera</taxon>
        <taxon>Chironomoidea</taxon>
        <taxon>Chironomidae</taxon>
        <taxon>Clunio</taxon>
    </lineage>
</organism>
<protein>
    <submittedName>
        <fullName evidence="3">CLUMA_CG016138, isoform A</fullName>
    </submittedName>
    <submittedName>
        <fullName evidence="2">CLUMA_CG016615, isoform A</fullName>
    </submittedName>
</protein>
<sequence>MAAKKLSEDYANYFLKNNVAKEVAPMISTVENIHARSSEIESIFLPTIQHDTIVLKDNINQILQCKEEFEHIFSQIDNLELLVTRVKVDLQKLETQIEVAEEELDIPEKKMDIFLKSINIFAKPRSTQSTNLDEDGNYKPVDIFKAKDYFNE</sequence>
<evidence type="ECO:0000313" key="2">
    <source>
        <dbReference type="EMBL" id="CRL03161.1"/>
    </source>
</evidence>
<feature type="coiled-coil region" evidence="1">
    <location>
        <begin position="76"/>
        <end position="110"/>
    </location>
</feature>
<reference evidence="2 4" key="1">
    <citation type="submission" date="2015-04" db="EMBL/GenBank/DDBJ databases">
        <authorList>
            <person name="Syromyatnikov M.Y."/>
            <person name="Popov V.N."/>
        </authorList>
    </citation>
    <scope>NUCLEOTIDE SEQUENCE [LARGE SCALE GENOMIC DNA]</scope>
</reference>
<dbReference type="EMBL" id="CVRI01000059">
    <property type="protein sequence ID" value="CRL03161.1"/>
    <property type="molecule type" value="Genomic_DNA"/>
</dbReference>
<keyword evidence="1" id="KW-0175">Coiled coil</keyword>
<dbReference type="PANTHER" id="PTHR16230:SF3">
    <property type="entry name" value="BIOGENESIS OF LYSOSOMAL ORGANELLES COMPLEX-1, SUBUNIT 4, CAPPUCCINO"/>
    <property type="match status" value="1"/>
</dbReference>
<dbReference type="OrthoDB" id="2372305at2759"/>
<proteinExistence type="predicted"/>
<evidence type="ECO:0000313" key="3">
    <source>
        <dbReference type="EMBL" id="CRL03163.1"/>
    </source>
</evidence>
<gene>
    <name evidence="3" type="ORF">CLUMA_CG016138</name>
    <name evidence="2" type="ORF">CLUMA_CG016615</name>
</gene>
<evidence type="ECO:0000256" key="1">
    <source>
        <dbReference type="SAM" id="Coils"/>
    </source>
</evidence>
<dbReference type="PANTHER" id="PTHR16230">
    <property type="entry name" value="CAPPUCCINO"/>
    <property type="match status" value="1"/>
</dbReference>
<accession>A0A1J1IX70</accession>
<dbReference type="InterPro" id="IPR024857">
    <property type="entry name" value="Cappuccino"/>
</dbReference>
<dbReference type="GO" id="GO:0031083">
    <property type="term" value="C:BLOC-1 complex"/>
    <property type="evidence" value="ECO:0007669"/>
    <property type="project" value="TreeGrafter"/>
</dbReference>
<dbReference type="Proteomes" id="UP000183832">
    <property type="component" value="Unassembled WGS sequence"/>
</dbReference>
<dbReference type="STRING" id="568069.A0A1J1IX70"/>
<evidence type="ECO:0000313" key="4">
    <source>
        <dbReference type="Proteomes" id="UP000183832"/>
    </source>
</evidence>
<keyword evidence="4" id="KW-1185">Reference proteome</keyword>
<dbReference type="AlphaFoldDB" id="A0A1J1IX70"/>
<dbReference type="EMBL" id="CVRI01000059">
    <property type="protein sequence ID" value="CRL03163.1"/>
    <property type="molecule type" value="Genomic_DNA"/>
</dbReference>
<name>A0A1J1IX70_9DIPT</name>